<dbReference type="SUPFAM" id="SSF50156">
    <property type="entry name" value="PDZ domain-like"/>
    <property type="match status" value="1"/>
</dbReference>
<reference evidence="8" key="2">
    <citation type="journal article" date="2016" name="Int. J. Syst. Evol. Microbiol.">
        <title>Complete genome sequence and cell structure of Limnochorda pilosa, a Gram-negative spore-former within the phylum Firmicutes.</title>
        <authorList>
            <person name="Watanabe M."/>
            <person name="Kojima H."/>
            <person name="Fukui M."/>
        </authorList>
    </citation>
    <scope>NUCLEOTIDE SEQUENCE [LARGE SCALE GENOMIC DNA]</scope>
    <source>
        <strain evidence="8">HC45</strain>
    </source>
</reference>
<dbReference type="CDD" id="cd06782">
    <property type="entry name" value="cpPDZ_CPP-like"/>
    <property type="match status" value="1"/>
</dbReference>
<sequence length="426" mass="45287">MQGFFRGRRGLVVLLVGLVLASGAGWFVERQVRAQDGGDSLRNLVEVIALVRTQYVEPVSTFDLIAGFTETGTINGMLAKALEDPYSRYMDPRAYEQTQIDIGRSYGGLGIYVGMKDDRLTVIAPMPGTPAQKAGLHAGDRIVGVDGQSTELMSQDEAVSLMRGAPGSTVVLEIERGGGEGTAPTRLTFRITREAIEVPSVTKAILLDRTDAPVVGGHRVGYLQLSSFSERTPEEMRRALDRLEAAGVDGLVLDLRNNPGGLLNVAIDVANMFLPGGPIVHVVDRSHRRQTYSAQAAGTYPPMPMVVLVNGFSASASEILSGALQDRGVATLVGTTTFGKGLVQTVIPLSGGAALSLTTARYQTAGGRFIHEKGIEPDVASPVDEETQAKINQWLAESELHADDPQLQEALQVLVGLVEGAGKKAA</sequence>
<evidence type="ECO:0000259" key="6">
    <source>
        <dbReference type="PROSITE" id="PS50106"/>
    </source>
</evidence>
<dbReference type="KEGG" id="lpil:LIP_2932"/>
<evidence type="ECO:0000256" key="2">
    <source>
        <dbReference type="ARBA" id="ARBA00022670"/>
    </source>
</evidence>
<dbReference type="PROSITE" id="PS50106">
    <property type="entry name" value="PDZ"/>
    <property type="match status" value="1"/>
</dbReference>
<dbReference type="CDD" id="cd07560">
    <property type="entry name" value="Peptidase_S41_CPP"/>
    <property type="match status" value="1"/>
</dbReference>
<name>A0A0K2SNT2_LIMPI</name>
<dbReference type="Pfam" id="PF22694">
    <property type="entry name" value="CtpB_N-like"/>
    <property type="match status" value="1"/>
</dbReference>
<dbReference type="InterPro" id="IPR005151">
    <property type="entry name" value="Tail-specific_protease"/>
</dbReference>
<accession>A0A0K2SNT2</accession>
<dbReference type="SMART" id="SM00245">
    <property type="entry name" value="TSPc"/>
    <property type="match status" value="1"/>
</dbReference>
<dbReference type="InterPro" id="IPR004447">
    <property type="entry name" value="Peptidase_S41A"/>
</dbReference>
<dbReference type="STRING" id="1555112.LIP_2932"/>
<dbReference type="SMART" id="SM00228">
    <property type="entry name" value="PDZ"/>
    <property type="match status" value="1"/>
</dbReference>
<protein>
    <submittedName>
        <fullName evidence="7">Peptidase S41</fullName>
    </submittedName>
</protein>
<dbReference type="AlphaFoldDB" id="A0A0K2SNT2"/>
<evidence type="ECO:0000256" key="3">
    <source>
        <dbReference type="ARBA" id="ARBA00022801"/>
    </source>
</evidence>
<dbReference type="NCBIfam" id="TIGR00225">
    <property type="entry name" value="prc"/>
    <property type="match status" value="1"/>
</dbReference>
<gene>
    <name evidence="7" type="ORF">LIP_2932</name>
</gene>
<dbReference type="PANTHER" id="PTHR32060:SF30">
    <property type="entry name" value="CARBOXY-TERMINAL PROCESSING PROTEASE CTPA"/>
    <property type="match status" value="1"/>
</dbReference>
<dbReference type="FunFam" id="2.30.42.10:FF:000063">
    <property type="entry name" value="Peptidase, S41 family"/>
    <property type="match status" value="1"/>
</dbReference>
<evidence type="ECO:0000256" key="5">
    <source>
        <dbReference type="RuleBase" id="RU004404"/>
    </source>
</evidence>
<reference evidence="8" key="1">
    <citation type="submission" date="2015-07" db="EMBL/GenBank/DDBJ databases">
        <title>Complete genome sequence and phylogenetic analysis of Limnochorda pilosa.</title>
        <authorList>
            <person name="Watanabe M."/>
            <person name="Kojima H."/>
            <person name="Fukui M."/>
        </authorList>
    </citation>
    <scope>NUCLEOTIDE SEQUENCE [LARGE SCALE GENOMIC DNA]</scope>
    <source>
        <strain evidence="8">HC45</strain>
    </source>
</reference>
<dbReference type="InterPro" id="IPR001478">
    <property type="entry name" value="PDZ"/>
</dbReference>
<dbReference type="GO" id="GO:0007165">
    <property type="term" value="P:signal transduction"/>
    <property type="evidence" value="ECO:0007669"/>
    <property type="project" value="TreeGrafter"/>
</dbReference>
<dbReference type="SUPFAM" id="SSF52096">
    <property type="entry name" value="ClpP/crotonase"/>
    <property type="match status" value="1"/>
</dbReference>
<dbReference type="GO" id="GO:0006508">
    <property type="term" value="P:proteolysis"/>
    <property type="evidence" value="ECO:0007669"/>
    <property type="project" value="UniProtKB-KW"/>
</dbReference>
<evidence type="ECO:0000256" key="4">
    <source>
        <dbReference type="ARBA" id="ARBA00022825"/>
    </source>
</evidence>
<dbReference type="GO" id="GO:0030288">
    <property type="term" value="C:outer membrane-bounded periplasmic space"/>
    <property type="evidence" value="ECO:0007669"/>
    <property type="project" value="TreeGrafter"/>
</dbReference>
<dbReference type="Gene3D" id="3.90.226.10">
    <property type="entry name" value="2-enoyl-CoA Hydratase, Chain A, domain 1"/>
    <property type="match status" value="1"/>
</dbReference>
<keyword evidence="4 5" id="KW-0720">Serine protease</keyword>
<feature type="domain" description="PDZ" evidence="6">
    <location>
        <begin position="99"/>
        <end position="177"/>
    </location>
</feature>
<dbReference type="EMBL" id="AP014924">
    <property type="protein sequence ID" value="BAS28761.1"/>
    <property type="molecule type" value="Genomic_DNA"/>
</dbReference>
<dbReference type="Gene3D" id="3.30.750.44">
    <property type="match status" value="1"/>
</dbReference>
<dbReference type="InterPro" id="IPR055210">
    <property type="entry name" value="CtpA/B_N"/>
</dbReference>
<dbReference type="OrthoDB" id="9812068at2"/>
<keyword evidence="2 5" id="KW-0645">Protease</keyword>
<dbReference type="InterPro" id="IPR029045">
    <property type="entry name" value="ClpP/crotonase-like_dom_sf"/>
</dbReference>
<dbReference type="Proteomes" id="UP000065807">
    <property type="component" value="Chromosome"/>
</dbReference>
<comment type="similarity">
    <text evidence="1 5">Belongs to the peptidase S41A family.</text>
</comment>
<evidence type="ECO:0000313" key="8">
    <source>
        <dbReference type="Proteomes" id="UP000065807"/>
    </source>
</evidence>
<dbReference type="InterPro" id="IPR036034">
    <property type="entry name" value="PDZ_sf"/>
</dbReference>
<dbReference type="Gene3D" id="2.30.42.10">
    <property type="match status" value="1"/>
</dbReference>
<dbReference type="GO" id="GO:0008236">
    <property type="term" value="F:serine-type peptidase activity"/>
    <property type="evidence" value="ECO:0007669"/>
    <property type="project" value="UniProtKB-KW"/>
</dbReference>
<keyword evidence="3 5" id="KW-0378">Hydrolase</keyword>
<dbReference type="RefSeq" id="WP_068139581.1">
    <property type="nucleotide sequence ID" value="NZ_AP014924.1"/>
</dbReference>
<organism evidence="7 8">
    <name type="scientific">Limnochorda pilosa</name>
    <dbReference type="NCBI Taxonomy" id="1555112"/>
    <lineage>
        <taxon>Bacteria</taxon>
        <taxon>Bacillati</taxon>
        <taxon>Bacillota</taxon>
        <taxon>Limnochordia</taxon>
        <taxon>Limnochordales</taxon>
        <taxon>Limnochordaceae</taxon>
        <taxon>Limnochorda</taxon>
    </lineage>
</organism>
<keyword evidence="8" id="KW-1185">Reference proteome</keyword>
<dbReference type="Pfam" id="PF03572">
    <property type="entry name" value="Peptidase_S41"/>
    <property type="match status" value="1"/>
</dbReference>
<proteinExistence type="inferred from homology"/>
<dbReference type="GO" id="GO:0004175">
    <property type="term" value="F:endopeptidase activity"/>
    <property type="evidence" value="ECO:0007669"/>
    <property type="project" value="TreeGrafter"/>
</dbReference>
<evidence type="ECO:0000313" key="7">
    <source>
        <dbReference type="EMBL" id="BAS28761.1"/>
    </source>
</evidence>
<dbReference type="PANTHER" id="PTHR32060">
    <property type="entry name" value="TAIL-SPECIFIC PROTEASE"/>
    <property type="match status" value="1"/>
</dbReference>
<dbReference type="Pfam" id="PF00595">
    <property type="entry name" value="PDZ"/>
    <property type="match status" value="1"/>
</dbReference>
<evidence type="ECO:0000256" key="1">
    <source>
        <dbReference type="ARBA" id="ARBA00009179"/>
    </source>
</evidence>